<dbReference type="InterPro" id="IPR046903">
    <property type="entry name" value="Mab-21-like_nuc_Trfase"/>
</dbReference>
<dbReference type="CTD" id="284114"/>
<keyword evidence="4" id="KW-1185">Reference proteome</keyword>
<evidence type="ECO:0000259" key="2">
    <source>
        <dbReference type="Pfam" id="PF03281"/>
    </source>
</evidence>
<evidence type="ECO:0000313" key="7">
    <source>
        <dbReference type="RefSeq" id="XP_033781561.1"/>
    </source>
</evidence>
<evidence type="ECO:0000256" key="1">
    <source>
        <dbReference type="ARBA" id="ARBA00008307"/>
    </source>
</evidence>
<dbReference type="RefSeq" id="XP_033781561.1">
    <property type="nucleotide sequence ID" value="XM_033925670.1"/>
</dbReference>
<dbReference type="RefSeq" id="XP_033781558.1">
    <property type="nucleotide sequence ID" value="XM_033925667.1"/>
</dbReference>
<dbReference type="KEGG" id="gsh:117350925"/>
<dbReference type="RefSeq" id="XP_033781560.1">
    <property type="nucleotide sequence ID" value="XM_033925669.1"/>
</dbReference>
<dbReference type="PANTHER" id="PTHR10656:SF48">
    <property type="entry name" value="TRANSMEMBRANE PROTEIN 102"/>
    <property type="match status" value="1"/>
</dbReference>
<feature type="domain" description="Mab-21-like HhH/H2TH-like" evidence="3">
    <location>
        <begin position="324"/>
        <end position="398"/>
    </location>
</feature>
<dbReference type="SMART" id="SM01265">
    <property type="entry name" value="Mab-21"/>
    <property type="match status" value="1"/>
</dbReference>
<accession>A0A6P8Q358</accession>
<evidence type="ECO:0000259" key="3">
    <source>
        <dbReference type="Pfam" id="PF20266"/>
    </source>
</evidence>
<feature type="domain" description="Mab-21-like nucleotidyltransferase" evidence="2">
    <location>
        <begin position="172"/>
        <end position="297"/>
    </location>
</feature>
<dbReference type="InterPro" id="IPR046906">
    <property type="entry name" value="Mab-21_HhH/H2TH-like"/>
</dbReference>
<keyword evidence="5 6" id="KW-0472">Membrane</keyword>
<dbReference type="OrthoDB" id="269173at2759"/>
<dbReference type="RefSeq" id="XP_033781562.1">
    <property type="nucleotide sequence ID" value="XM_033925671.1"/>
</dbReference>
<dbReference type="InterPro" id="IPR024810">
    <property type="entry name" value="MAB21L/cGLR"/>
</dbReference>
<dbReference type="GeneID" id="117350925"/>
<evidence type="ECO:0000313" key="4">
    <source>
        <dbReference type="Proteomes" id="UP000515159"/>
    </source>
</evidence>
<dbReference type="Pfam" id="PF03281">
    <property type="entry name" value="Mab-21"/>
    <property type="match status" value="1"/>
</dbReference>
<gene>
    <name evidence="5 6 7 8" type="primary">TMEM102</name>
</gene>
<evidence type="ECO:0000313" key="8">
    <source>
        <dbReference type="RefSeq" id="XP_033781562.1"/>
    </source>
</evidence>
<name>A0A6P8Q358_GEOSA</name>
<sequence>MAYPAGPASARPSAARPLTDLDFRSAIRIEEINKLIQELGKYEARDYDDQLALEVHSAKDFIFSMLGLVQKQDHRLPITNEYLLLSGGAREGALDMDPYNLGDYAWGPEYDLDFTLLVPAFRLHDRNQPIALDMRNCDAGHTWLSLRLFDSATLAKWGELCCGTDTMTDADSGLYLSPAKVANWFFSMVATAIEEIRNHPRRGLPKVERVERNGSVTTLLLTAGTCRILYDLVPVVSFKGWPAVAQAWPSWSHFWDGKVTEEAAIGGFYLLPACSRSGRGDTEREWRLCFSRTEVQLKKCIPVPLLQAFQACRAVLRLLSQPRALGPYHLWTLMLWACDRLPISFLWQEENSAHFFLGLLDELLHCLINKSCPNYFLPHCNLLEHVQDTMVLLLARKLSGARAEPAEHLQTAVEQAKAAVRLGQGKAGQTALEGEEEEEKSRLAEKIQQLVTENQGKSISVYLNPEDVSKPHFRVDQKFF</sequence>
<evidence type="ECO:0000313" key="6">
    <source>
        <dbReference type="RefSeq" id="XP_033781560.1"/>
    </source>
</evidence>
<reference evidence="5 6" key="1">
    <citation type="submission" date="2025-04" db="UniProtKB">
        <authorList>
            <consortium name="RefSeq"/>
        </authorList>
    </citation>
    <scope>IDENTIFICATION</scope>
</reference>
<protein>
    <submittedName>
        <fullName evidence="5 6">Transmembrane protein 102</fullName>
    </submittedName>
</protein>
<dbReference type="Gene3D" id="3.30.460.90">
    <property type="match status" value="1"/>
</dbReference>
<evidence type="ECO:0000313" key="5">
    <source>
        <dbReference type="RefSeq" id="XP_033781558.1"/>
    </source>
</evidence>
<dbReference type="AlphaFoldDB" id="A0A6P8Q358"/>
<dbReference type="PANTHER" id="PTHR10656">
    <property type="entry name" value="CELL FATE DETERMINING PROTEIN MAB21-RELATED"/>
    <property type="match status" value="1"/>
</dbReference>
<proteinExistence type="inferred from homology"/>
<organism evidence="4 5">
    <name type="scientific">Geotrypetes seraphini</name>
    <name type="common">Gaboon caecilian</name>
    <name type="synonym">Caecilia seraphini</name>
    <dbReference type="NCBI Taxonomy" id="260995"/>
    <lineage>
        <taxon>Eukaryota</taxon>
        <taxon>Metazoa</taxon>
        <taxon>Chordata</taxon>
        <taxon>Craniata</taxon>
        <taxon>Vertebrata</taxon>
        <taxon>Euteleostomi</taxon>
        <taxon>Amphibia</taxon>
        <taxon>Gymnophiona</taxon>
        <taxon>Geotrypetes</taxon>
    </lineage>
</organism>
<keyword evidence="5 6" id="KW-0812">Transmembrane</keyword>
<dbReference type="Pfam" id="PF20266">
    <property type="entry name" value="Mab-21_C"/>
    <property type="match status" value="1"/>
</dbReference>
<dbReference type="Gene3D" id="1.10.1410.40">
    <property type="match status" value="1"/>
</dbReference>
<comment type="similarity">
    <text evidence="1">Belongs to the mab-21 family.</text>
</comment>
<dbReference type="Proteomes" id="UP000515159">
    <property type="component" value="Chromosome 16"/>
</dbReference>